<dbReference type="STRING" id="1036808.A0A0C3A718"/>
<dbReference type="EMBL" id="KN822060">
    <property type="protein sequence ID" value="KIM60592.1"/>
    <property type="molecule type" value="Genomic_DNA"/>
</dbReference>
<keyword evidence="2" id="KW-1185">Reference proteome</keyword>
<dbReference type="HOGENOM" id="CLU_006344_5_3_1"/>
<accession>A0A0C3A718</accession>
<name>A0A0C3A718_9AGAM</name>
<evidence type="ECO:0000313" key="1">
    <source>
        <dbReference type="EMBL" id="KIM60592.1"/>
    </source>
</evidence>
<dbReference type="AlphaFoldDB" id="A0A0C3A718"/>
<gene>
    <name evidence="1" type="ORF">SCLCIDRAFT_123741</name>
</gene>
<organism evidence="1 2">
    <name type="scientific">Scleroderma citrinum Foug A</name>
    <dbReference type="NCBI Taxonomy" id="1036808"/>
    <lineage>
        <taxon>Eukaryota</taxon>
        <taxon>Fungi</taxon>
        <taxon>Dikarya</taxon>
        <taxon>Basidiomycota</taxon>
        <taxon>Agaricomycotina</taxon>
        <taxon>Agaricomycetes</taxon>
        <taxon>Agaricomycetidae</taxon>
        <taxon>Boletales</taxon>
        <taxon>Sclerodermatineae</taxon>
        <taxon>Sclerodermataceae</taxon>
        <taxon>Scleroderma</taxon>
    </lineage>
</organism>
<protein>
    <submittedName>
        <fullName evidence="1">Uncharacterized protein</fullName>
    </submittedName>
</protein>
<reference evidence="2" key="2">
    <citation type="submission" date="2015-01" db="EMBL/GenBank/DDBJ databases">
        <title>Evolutionary Origins and Diversification of the Mycorrhizal Mutualists.</title>
        <authorList>
            <consortium name="DOE Joint Genome Institute"/>
            <consortium name="Mycorrhizal Genomics Consortium"/>
            <person name="Kohler A."/>
            <person name="Kuo A."/>
            <person name="Nagy L.G."/>
            <person name="Floudas D."/>
            <person name="Copeland A."/>
            <person name="Barry K.W."/>
            <person name="Cichocki N."/>
            <person name="Veneault-Fourrey C."/>
            <person name="LaButti K."/>
            <person name="Lindquist E.A."/>
            <person name="Lipzen A."/>
            <person name="Lundell T."/>
            <person name="Morin E."/>
            <person name="Murat C."/>
            <person name="Riley R."/>
            <person name="Ohm R."/>
            <person name="Sun H."/>
            <person name="Tunlid A."/>
            <person name="Henrissat B."/>
            <person name="Grigoriev I.V."/>
            <person name="Hibbett D.S."/>
            <person name="Martin F."/>
        </authorList>
    </citation>
    <scope>NUCLEOTIDE SEQUENCE [LARGE SCALE GENOMIC DNA]</scope>
    <source>
        <strain evidence="2">Foug A</strain>
    </source>
</reference>
<sequence length="157" mass="18249">MAEREINVHYPFKSRAEWSLARFLVENFTQSQINKFLSLPWVSHLLTLSFNKNPSPGFRSAEELLHWINTLPPGPKWQSMILEVEGYKTVDPILLIWRDGLEVAESLFGDPIFGAHMRFDPLHINGASGREYGEWFSAMQAHKIQVGWFKNQPNYFN</sequence>
<proteinExistence type="predicted"/>
<dbReference type="OrthoDB" id="2688393at2759"/>
<reference evidence="1 2" key="1">
    <citation type="submission" date="2014-04" db="EMBL/GenBank/DDBJ databases">
        <authorList>
            <consortium name="DOE Joint Genome Institute"/>
            <person name="Kuo A."/>
            <person name="Kohler A."/>
            <person name="Nagy L.G."/>
            <person name="Floudas D."/>
            <person name="Copeland A."/>
            <person name="Barry K.W."/>
            <person name="Cichocki N."/>
            <person name="Veneault-Fourrey C."/>
            <person name="LaButti K."/>
            <person name="Lindquist E.A."/>
            <person name="Lipzen A."/>
            <person name="Lundell T."/>
            <person name="Morin E."/>
            <person name="Murat C."/>
            <person name="Sun H."/>
            <person name="Tunlid A."/>
            <person name="Henrissat B."/>
            <person name="Grigoriev I.V."/>
            <person name="Hibbett D.S."/>
            <person name="Martin F."/>
            <person name="Nordberg H.P."/>
            <person name="Cantor M.N."/>
            <person name="Hua S.X."/>
        </authorList>
    </citation>
    <scope>NUCLEOTIDE SEQUENCE [LARGE SCALE GENOMIC DNA]</scope>
    <source>
        <strain evidence="1 2">Foug A</strain>
    </source>
</reference>
<evidence type="ECO:0000313" key="2">
    <source>
        <dbReference type="Proteomes" id="UP000053989"/>
    </source>
</evidence>
<dbReference type="Pfam" id="PF18759">
    <property type="entry name" value="Plavaka"/>
    <property type="match status" value="1"/>
</dbReference>
<dbReference type="InterPro" id="IPR041078">
    <property type="entry name" value="Plavaka"/>
</dbReference>
<dbReference type="Proteomes" id="UP000053989">
    <property type="component" value="Unassembled WGS sequence"/>
</dbReference>
<dbReference type="InParanoid" id="A0A0C3A718"/>